<name>A0ABQ5KJL3_9EUKA</name>
<dbReference type="Proteomes" id="UP001057375">
    <property type="component" value="Unassembled WGS sequence"/>
</dbReference>
<evidence type="ECO:0000313" key="3">
    <source>
        <dbReference type="Proteomes" id="UP001057375"/>
    </source>
</evidence>
<feature type="region of interest" description="Disordered" evidence="1">
    <location>
        <begin position="259"/>
        <end position="366"/>
    </location>
</feature>
<feature type="compositionally biased region" description="Basic and acidic residues" evidence="1">
    <location>
        <begin position="350"/>
        <end position="366"/>
    </location>
</feature>
<keyword evidence="3" id="KW-1185">Reference proteome</keyword>
<evidence type="ECO:0000313" key="2">
    <source>
        <dbReference type="EMBL" id="GKT32702.1"/>
    </source>
</evidence>
<organism evidence="2 3">
    <name type="scientific">Aduncisulcus paluster</name>
    <dbReference type="NCBI Taxonomy" id="2918883"/>
    <lineage>
        <taxon>Eukaryota</taxon>
        <taxon>Metamonada</taxon>
        <taxon>Carpediemonas-like organisms</taxon>
        <taxon>Aduncisulcus</taxon>
    </lineage>
</organism>
<comment type="caution">
    <text evidence="2">The sequence shown here is derived from an EMBL/GenBank/DDBJ whole genome shotgun (WGS) entry which is preliminary data.</text>
</comment>
<sequence>MSNQQKEQFLAIQDCRKSLEKKCETLQFQIQESMKSDDPKILENASFSLEELLYLKEEIALLNRRELVAFEKILPLKEKGLKSVVPDSLLMINIYEKSLRSRVDKVSSKPKEGPGLSSSIPQSPSVSGGSPPESSKFNPFSWLMRWSGVKSTPPISSPQQLSIPHSIPQKIDQRMLEFDQEMIGKRRIELRLRIFNLKQKKTLSPGEEKELDETYECLRTSEAFGRFMGFLVKCGKKNMKMAEIFDQCTEFTRKLYAQQHPHTHSHIPHGGSVDSLGDHLKDTTRASITSETSHLAKDSGHEEEEREEHLSSSTRAVPATPIPACDKTGQHHSLPISPASKKDEEEEEGEFQRKEESERSEREEEE</sequence>
<reference evidence="2" key="1">
    <citation type="submission" date="2022-03" db="EMBL/GenBank/DDBJ databases">
        <title>Draft genome sequence of Aduncisulcus paluster, a free-living microaerophilic Fornicata.</title>
        <authorList>
            <person name="Yuyama I."/>
            <person name="Kume K."/>
            <person name="Tamura T."/>
            <person name="Inagaki Y."/>
            <person name="Hashimoto T."/>
        </authorList>
    </citation>
    <scope>NUCLEOTIDE SEQUENCE</scope>
    <source>
        <strain evidence="2">NY0171</strain>
    </source>
</reference>
<accession>A0ABQ5KJL3</accession>
<feature type="compositionally biased region" description="Low complexity" evidence="1">
    <location>
        <begin position="113"/>
        <end position="133"/>
    </location>
</feature>
<evidence type="ECO:0000256" key="1">
    <source>
        <dbReference type="SAM" id="MobiDB-lite"/>
    </source>
</evidence>
<protein>
    <submittedName>
        <fullName evidence="2">Uncharacterized protein</fullName>
    </submittedName>
</protein>
<feature type="compositionally biased region" description="Basic and acidic residues" evidence="1">
    <location>
        <begin position="103"/>
        <end position="112"/>
    </location>
</feature>
<gene>
    <name evidence="2" type="ORF">ADUPG1_006787</name>
</gene>
<proteinExistence type="predicted"/>
<dbReference type="EMBL" id="BQXS01010037">
    <property type="protein sequence ID" value="GKT32702.1"/>
    <property type="molecule type" value="Genomic_DNA"/>
</dbReference>
<feature type="region of interest" description="Disordered" evidence="1">
    <location>
        <begin position="103"/>
        <end position="133"/>
    </location>
</feature>